<accession>A0ABQ6TL97</accession>
<dbReference type="EMBL" id="VZRA01000004">
    <property type="protein sequence ID" value="KAB0669013.1"/>
    <property type="molecule type" value="Genomic_DNA"/>
</dbReference>
<keyword evidence="2" id="KW-1185">Reference proteome</keyword>
<dbReference type="RefSeq" id="WP_151157644.1">
    <property type="nucleotide sequence ID" value="NZ_VZRA01000004.1"/>
</dbReference>
<name>A0ABQ6TL97_9BACT</name>
<organism evidence="1 2">
    <name type="scientific">Oryzomonas sagensis</name>
    <dbReference type="NCBI Taxonomy" id="2603857"/>
    <lineage>
        <taxon>Bacteria</taxon>
        <taxon>Pseudomonadati</taxon>
        <taxon>Thermodesulfobacteriota</taxon>
        <taxon>Desulfuromonadia</taxon>
        <taxon>Geobacterales</taxon>
        <taxon>Geobacteraceae</taxon>
        <taxon>Oryzomonas</taxon>
    </lineage>
</organism>
<reference evidence="1 2" key="1">
    <citation type="journal article" date="2020" name="Microorganisms">
        <title>Description of Three Novel Members in the Family Geobacteraceae, Oryzomonas japonicum gen. nov., sp. nov., Oryzomonas sagensis sp. nov., and Oryzomonas ruber sp. nov.</title>
        <authorList>
            <person name="Xu Z."/>
            <person name="Masuda Y."/>
            <person name="Hayakawa C."/>
            <person name="Ushijima N."/>
            <person name="Kawano K."/>
            <person name="Shiratori Y."/>
            <person name="Senoo K."/>
            <person name="Itoh H."/>
        </authorList>
    </citation>
    <scope>NUCLEOTIDE SEQUENCE [LARGE SCALE GENOMIC DNA]</scope>
    <source>
        <strain evidence="1 2">Red100</strain>
    </source>
</reference>
<comment type="caution">
    <text evidence="1">The sequence shown here is derived from an EMBL/GenBank/DDBJ whole genome shotgun (WGS) entry which is preliminary data.</text>
</comment>
<protein>
    <submittedName>
        <fullName evidence="1">Uncharacterized protein</fullName>
    </submittedName>
</protein>
<proteinExistence type="predicted"/>
<evidence type="ECO:0000313" key="1">
    <source>
        <dbReference type="EMBL" id="KAB0669013.1"/>
    </source>
</evidence>
<evidence type="ECO:0000313" key="2">
    <source>
        <dbReference type="Proteomes" id="UP000798046"/>
    </source>
</evidence>
<sequence length="200" mass="22838">MNIEIEAGAVETGVHHEAWLAWMTIEKIVRRHIGYKNDSDGGVIDDEDDCLGWICERFIAGYKPGMLMAEYISYCKLLTKDYQRKERVRKRYAQLSETGDDSDLYCLTSAAGEPSINDHNAAEIAIDAESTAALLLQLGYLSEPEYCAYLDRIMYEVEGVDRTHGTDWRTIEAKIERFRSDFRRSETLGVPLRGSKRGRK</sequence>
<gene>
    <name evidence="1" type="ORF">F6V30_14345</name>
</gene>
<dbReference type="Proteomes" id="UP000798046">
    <property type="component" value="Unassembled WGS sequence"/>
</dbReference>